<accession>A0A086Y7Z0</accession>
<dbReference type="InterPro" id="IPR007848">
    <property type="entry name" value="Small_mtfrase_dom"/>
</dbReference>
<name>A0A086Y7Z0_9RHOB</name>
<dbReference type="PROSITE" id="PS00092">
    <property type="entry name" value="N6_MTASE"/>
    <property type="match status" value="1"/>
</dbReference>
<dbReference type="CDD" id="cd02440">
    <property type="entry name" value="AdoMet_MTases"/>
    <property type="match status" value="1"/>
</dbReference>
<sequence>MIHARSQPMTQPSDGAPLPRFAEGDLTCDKFLGGRLRILQPREGYRAAIDPVLLAASVPAKGGESVLELGCGAGVASLCLGVRVPGLRLMGVERQAAYADLARRNAVVNGIPLVVTEGDIAALPAHLKAESFDHVIANPPYYQTDGGTRASDPGREAALREETPLDLWVETGLKRLSPGGYLSMIQSADRLPDLLTSLSARTGGIVVLPLAPREGRAARRIICRARKGSRAAFRLLAPFVLHEGEKHEADCENFKNNVSEILRDGRNLPF</sequence>
<keyword evidence="1 4" id="KW-0489">Methyltransferase</keyword>
<keyword evidence="5" id="KW-1185">Reference proteome</keyword>
<keyword evidence="2" id="KW-0949">S-adenosyl-L-methionine</keyword>
<dbReference type="AlphaFoldDB" id="A0A086Y7Z0"/>
<dbReference type="GO" id="GO:0003676">
    <property type="term" value="F:nucleic acid binding"/>
    <property type="evidence" value="ECO:0007669"/>
    <property type="project" value="InterPro"/>
</dbReference>
<evidence type="ECO:0000313" key="5">
    <source>
        <dbReference type="Proteomes" id="UP000028826"/>
    </source>
</evidence>
<dbReference type="InterPro" id="IPR029063">
    <property type="entry name" value="SAM-dependent_MTases_sf"/>
</dbReference>
<evidence type="ECO:0000259" key="3">
    <source>
        <dbReference type="Pfam" id="PF05175"/>
    </source>
</evidence>
<dbReference type="Gene3D" id="3.40.50.150">
    <property type="entry name" value="Vaccinia Virus protein VP39"/>
    <property type="match status" value="1"/>
</dbReference>
<proteinExistence type="predicted"/>
<dbReference type="SUPFAM" id="SSF53335">
    <property type="entry name" value="S-adenosyl-L-methionine-dependent methyltransferases"/>
    <property type="match status" value="1"/>
</dbReference>
<dbReference type="InterPro" id="IPR050210">
    <property type="entry name" value="tRNA_Adenine-N(6)_MTase"/>
</dbReference>
<dbReference type="Proteomes" id="UP000028826">
    <property type="component" value="Unassembled WGS sequence"/>
</dbReference>
<dbReference type="InterPro" id="IPR002052">
    <property type="entry name" value="DNA_methylase_N6_adenine_CS"/>
</dbReference>
<dbReference type="eggNOG" id="COG4123">
    <property type="taxonomic scope" value="Bacteria"/>
</dbReference>
<gene>
    <name evidence="4" type="ORF">CN97_12460</name>
</gene>
<comment type="caution">
    <text evidence="4">The sequence shown here is derived from an EMBL/GenBank/DDBJ whole genome shotgun (WGS) entry which is preliminary data.</text>
</comment>
<dbReference type="GO" id="GO:0008757">
    <property type="term" value="F:S-adenosylmethionine-dependent methyltransferase activity"/>
    <property type="evidence" value="ECO:0007669"/>
    <property type="project" value="UniProtKB-ARBA"/>
</dbReference>
<dbReference type="PANTHER" id="PTHR47739">
    <property type="entry name" value="TRNA1(VAL) (ADENINE(37)-N6)-METHYLTRANSFERASE"/>
    <property type="match status" value="1"/>
</dbReference>
<dbReference type="GO" id="GO:0008170">
    <property type="term" value="F:N-methyltransferase activity"/>
    <property type="evidence" value="ECO:0007669"/>
    <property type="project" value="UniProtKB-ARBA"/>
</dbReference>
<evidence type="ECO:0000313" key="4">
    <source>
        <dbReference type="EMBL" id="KFI30390.1"/>
    </source>
</evidence>
<reference evidence="4 5" key="1">
    <citation type="submission" date="2014-03" db="EMBL/GenBank/DDBJ databases">
        <title>Genome of Haematobacter massiliensis CCUG 47968.</title>
        <authorList>
            <person name="Wang D."/>
            <person name="Wang G."/>
        </authorList>
    </citation>
    <scope>NUCLEOTIDE SEQUENCE [LARGE SCALE GENOMIC DNA]</scope>
    <source>
        <strain evidence="4 5">CCUG 47968</strain>
    </source>
</reference>
<feature type="domain" description="Methyltransferase small" evidence="3">
    <location>
        <begin position="53"/>
        <end position="144"/>
    </location>
</feature>
<protein>
    <submittedName>
        <fullName evidence="4">Methyltransferase</fullName>
    </submittedName>
</protein>
<dbReference type="PANTHER" id="PTHR47739:SF1">
    <property type="entry name" value="TRNA1(VAL) (ADENINE(37)-N6)-METHYLTRANSFERASE"/>
    <property type="match status" value="1"/>
</dbReference>
<keyword evidence="4" id="KW-0808">Transferase</keyword>
<dbReference type="Pfam" id="PF05175">
    <property type="entry name" value="MTS"/>
    <property type="match status" value="1"/>
</dbReference>
<dbReference type="STRING" id="195105.CN97_12460"/>
<dbReference type="GO" id="GO:0032259">
    <property type="term" value="P:methylation"/>
    <property type="evidence" value="ECO:0007669"/>
    <property type="project" value="UniProtKB-KW"/>
</dbReference>
<evidence type="ECO:0000256" key="2">
    <source>
        <dbReference type="ARBA" id="ARBA00022691"/>
    </source>
</evidence>
<evidence type="ECO:0000256" key="1">
    <source>
        <dbReference type="ARBA" id="ARBA00022603"/>
    </source>
</evidence>
<dbReference type="EMBL" id="JGYG01000003">
    <property type="protein sequence ID" value="KFI30390.1"/>
    <property type="molecule type" value="Genomic_DNA"/>
</dbReference>
<organism evidence="4 5">
    <name type="scientific">Haematobacter massiliensis</name>
    <dbReference type="NCBI Taxonomy" id="195105"/>
    <lineage>
        <taxon>Bacteria</taxon>
        <taxon>Pseudomonadati</taxon>
        <taxon>Pseudomonadota</taxon>
        <taxon>Alphaproteobacteria</taxon>
        <taxon>Rhodobacterales</taxon>
        <taxon>Paracoccaceae</taxon>
        <taxon>Haematobacter</taxon>
    </lineage>
</organism>